<accession>A0A1S6HPG2</accession>
<keyword evidence="3" id="KW-1185">Reference proteome</keyword>
<sequence length="77" mass="8314">MINFKTVFVLALLTTATSVSADEIAIDTVDLHAAIAADLAVGMEMMQQNLNEDMNTMLIATEQEPEAEVTANVTRSE</sequence>
<proteinExistence type="predicted"/>
<protein>
    <submittedName>
        <fullName evidence="2">Uncharacterized protein</fullName>
    </submittedName>
</protein>
<feature type="signal peptide" evidence="1">
    <location>
        <begin position="1"/>
        <end position="21"/>
    </location>
</feature>
<dbReference type="RefSeq" id="WP_077752569.1">
    <property type="nucleotide sequence ID" value="NZ_CP014782.1"/>
</dbReference>
<gene>
    <name evidence="2" type="ORF">Sps_02240</name>
</gene>
<dbReference type="OrthoDB" id="6270812at2"/>
<dbReference type="EMBL" id="CP014782">
    <property type="protein sequence ID" value="AQS37398.1"/>
    <property type="molecule type" value="Genomic_DNA"/>
</dbReference>
<keyword evidence="1" id="KW-0732">Signal</keyword>
<dbReference type="KEGG" id="spsw:Sps_02240"/>
<evidence type="ECO:0000313" key="2">
    <source>
        <dbReference type="EMBL" id="AQS37398.1"/>
    </source>
</evidence>
<name>A0A1S6HPG2_9GAMM</name>
<evidence type="ECO:0000313" key="3">
    <source>
        <dbReference type="Proteomes" id="UP000189545"/>
    </source>
</evidence>
<dbReference type="AlphaFoldDB" id="A0A1S6HPG2"/>
<dbReference type="Proteomes" id="UP000189545">
    <property type="component" value="Chromosome"/>
</dbReference>
<organism evidence="2 3">
    <name type="scientific">Shewanella psychrophila</name>
    <dbReference type="NCBI Taxonomy" id="225848"/>
    <lineage>
        <taxon>Bacteria</taxon>
        <taxon>Pseudomonadati</taxon>
        <taxon>Pseudomonadota</taxon>
        <taxon>Gammaproteobacteria</taxon>
        <taxon>Alteromonadales</taxon>
        <taxon>Shewanellaceae</taxon>
        <taxon>Shewanella</taxon>
    </lineage>
</organism>
<feature type="chain" id="PRO_5013159358" evidence="1">
    <location>
        <begin position="22"/>
        <end position="77"/>
    </location>
</feature>
<evidence type="ECO:0000256" key="1">
    <source>
        <dbReference type="SAM" id="SignalP"/>
    </source>
</evidence>
<reference evidence="2 3" key="1">
    <citation type="submission" date="2016-03" db="EMBL/GenBank/DDBJ databases">
        <title>Complete genome sequence of Shewanella psychrophila WP2, a deep sea bacterium isolated from west Pacific sediment.</title>
        <authorList>
            <person name="Xu G."/>
            <person name="Jian H."/>
        </authorList>
    </citation>
    <scope>NUCLEOTIDE SEQUENCE [LARGE SCALE GENOMIC DNA]</scope>
    <source>
        <strain evidence="2 3">WP2</strain>
    </source>
</reference>
<dbReference type="STRING" id="225848.Sps_02240"/>